<feature type="region of interest" description="Disordered" evidence="10">
    <location>
        <begin position="352"/>
        <end position="387"/>
    </location>
</feature>
<dbReference type="PANTHER" id="PTHR12428:SF66">
    <property type="entry name" value="MITOCHONDRIAL INNER MEMBRANE PROTEIN OXA1L"/>
    <property type="match status" value="1"/>
</dbReference>
<keyword evidence="6 11" id="KW-1133">Transmembrane helix</keyword>
<dbReference type="InterPro" id="IPR001708">
    <property type="entry name" value="YidC/ALB3/OXA1/COX18"/>
</dbReference>
<accession>Q6CPZ9</accession>
<evidence type="ECO:0000256" key="8">
    <source>
        <dbReference type="ARBA" id="ARBA00023136"/>
    </source>
</evidence>
<feature type="transmembrane region" description="Helical" evidence="11">
    <location>
        <begin position="277"/>
        <end position="299"/>
    </location>
</feature>
<feature type="transmembrane region" description="Helical" evidence="11">
    <location>
        <begin position="195"/>
        <end position="213"/>
    </location>
</feature>
<dbReference type="InterPro" id="IPR028055">
    <property type="entry name" value="YidC/Oxa/ALB_C"/>
</dbReference>
<proteinExistence type="inferred from homology"/>
<comment type="similarity">
    <text evidence="2 9">Belongs to the OXA1/ALB3/YidC family.</text>
</comment>
<dbReference type="GO" id="GO:0032979">
    <property type="term" value="P:protein insertion into mitochondrial inner membrane from matrix"/>
    <property type="evidence" value="ECO:0007669"/>
    <property type="project" value="TreeGrafter"/>
</dbReference>
<keyword evidence="8 11" id="KW-0472">Membrane</keyword>
<organism evidence="13 14">
    <name type="scientific">Kluyveromyces lactis (strain ATCC 8585 / CBS 2359 / DSM 70799 / NBRC 1267 / NRRL Y-1140 / WM37)</name>
    <name type="common">Yeast</name>
    <name type="synonym">Candida sphaerica</name>
    <dbReference type="NCBI Taxonomy" id="284590"/>
    <lineage>
        <taxon>Eukaryota</taxon>
        <taxon>Fungi</taxon>
        <taxon>Dikarya</taxon>
        <taxon>Ascomycota</taxon>
        <taxon>Saccharomycotina</taxon>
        <taxon>Saccharomycetes</taxon>
        <taxon>Saccharomycetales</taxon>
        <taxon>Saccharomycetaceae</taxon>
        <taxon>Kluyveromyces</taxon>
    </lineage>
</organism>
<sequence length="387" mass="43008">MFRSAILRAGKVSPRTIVQPQLFGTQRVAWTGFSSIRFNSSDSSAVSDAAAGAASKVSEIQTQLPSFDENTIETVSQVGQVIGDASNQIGYLSSIGMAKSWLWPPDLIQNVMEQIHFYAGLPWWATICVTTVLARVLLFPLYVKYSDTLGRTSKIKPEMDKVNADLMACSDTTKAQQIAMKRRKLLSENGIKNRYLIVPVVQIPIAISFFTSIREMCLYPVDGLATQGIAWFQNLTLADPYLGLQCLTAAMFVALARKGGESGAQQFSPQMKKVFTYLPILTIPVTMNLSAGVVLYLAVNGVCSMIQTLLLRNQTARKFLNIAEVVNHPAPENQGPQKGVFESFRENIQKAKDQAEKRAMMKEQDDKMKDLAKKEKENQRIKIVRKK</sequence>
<evidence type="ECO:0000256" key="4">
    <source>
        <dbReference type="ARBA" id="ARBA00022792"/>
    </source>
</evidence>
<dbReference type="PaxDb" id="284590-Q6CPZ9"/>
<dbReference type="InParanoid" id="Q6CPZ9"/>
<evidence type="ECO:0000256" key="6">
    <source>
        <dbReference type="ARBA" id="ARBA00022989"/>
    </source>
</evidence>
<dbReference type="Pfam" id="PF02096">
    <property type="entry name" value="60KD_IMP"/>
    <property type="match status" value="1"/>
</dbReference>
<dbReference type="AlphaFoldDB" id="Q6CPZ9"/>
<dbReference type="GO" id="GO:0032977">
    <property type="term" value="F:membrane insertase activity"/>
    <property type="evidence" value="ECO:0007669"/>
    <property type="project" value="InterPro"/>
</dbReference>
<evidence type="ECO:0000256" key="1">
    <source>
        <dbReference type="ARBA" id="ARBA00004448"/>
    </source>
</evidence>
<feature type="transmembrane region" description="Helical" evidence="11">
    <location>
        <begin position="121"/>
        <end position="143"/>
    </location>
</feature>
<evidence type="ECO:0000256" key="7">
    <source>
        <dbReference type="ARBA" id="ARBA00023128"/>
    </source>
</evidence>
<dbReference type="PANTHER" id="PTHR12428">
    <property type="entry name" value="OXA1"/>
    <property type="match status" value="1"/>
</dbReference>
<feature type="domain" description="Membrane insertase YidC/Oxa/ALB C-terminal" evidence="12">
    <location>
        <begin position="123"/>
        <end position="312"/>
    </location>
</feature>
<evidence type="ECO:0000256" key="10">
    <source>
        <dbReference type="SAM" id="MobiDB-lite"/>
    </source>
</evidence>
<name>Q6CPZ9_KLULA</name>
<feature type="compositionally biased region" description="Basic and acidic residues" evidence="10">
    <location>
        <begin position="352"/>
        <end position="380"/>
    </location>
</feature>
<keyword evidence="4" id="KW-0999">Mitochondrion inner membrane</keyword>
<comment type="subcellular location">
    <subcellularLocation>
        <location evidence="9">Membrane</location>
        <topology evidence="9">Multi-pass membrane protein</topology>
    </subcellularLocation>
    <subcellularLocation>
        <location evidence="1">Mitochondrion inner membrane</location>
        <topology evidence="1">Multi-pass membrane protein</topology>
    </subcellularLocation>
</comment>
<evidence type="ECO:0000256" key="5">
    <source>
        <dbReference type="ARBA" id="ARBA00022946"/>
    </source>
</evidence>
<evidence type="ECO:0000313" key="14">
    <source>
        <dbReference type="Proteomes" id="UP000000598"/>
    </source>
</evidence>
<dbReference type="CDD" id="cd20069">
    <property type="entry name" value="5TM_Oxa1-like"/>
    <property type="match status" value="1"/>
</dbReference>
<dbReference type="STRING" id="284590.Q6CPZ9"/>
<dbReference type="KEGG" id="kla:KLLA0_E00925g"/>
<evidence type="ECO:0000256" key="9">
    <source>
        <dbReference type="RuleBase" id="RU003945"/>
    </source>
</evidence>
<keyword evidence="5" id="KW-0809">Transit peptide</keyword>
<keyword evidence="14" id="KW-1185">Reference proteome</keyword>
<dbReference type="OMA" id="GWKNAQT"/>
<protein>
    <submittedName>
        <fullName evidence="13">KLLA0E00925p</fullName>
    </submittedName>
</protein>
<evidence type="ECO:0000259" key="12">
    <source>
        <dbReference type="Pfam" id="PF02096"/>
    </source>
</evidence>
<dbReference type="eggNOG" id="KOG1239">
    <property type="taxonomic scope" value="Eukaryota"/>
</dbReference>
<keyword evidence="3 9" id="KW-0812">Transmembrane</keyword>
<dbReference type="Proteomes" id="UP000000598">
    <property type="component" value="Chromosome E"/>
</dbReference>
<dbReference type="HOGENOM" id="CLU_029282_3_0_1"/>
<evidence type="ECO:0000313" key="13">
    <source>
        <dbReference type="EMBL" id="CAG99077.1"/>
    </source>
</evidence>
<keyword evidence="7" id="KW-0496">Mitochondrion</keyword>
<gene>
    <name evidence="13" type="ORF">KLLA0_E00925g</name>
</gene>
<dbReference type="GO" id="GO:0005743">
    <property type="term" value="C:mitochondrial inner membrane"/>
    <property type="evidence" value="ECO:0007669"/>
    <property type="project" value="UniProtKB-SubCell"/>
</dbReference>
<dbReference type="FunCoup" id="Q6CPZ9">
    <property type="interactions" value="641"/>
</dbReference>
<evidence type="ECO:0000256" key="3">
    <source>
        <dbReference type="ARBA" id="ARBA00022692"/>
    </source>
</evidence>
<evidence type="ECO:0000256" key="2">
    <source>
        <dbReference type="ARBA" id="ARBA00009877"/>
    </source>
</evidence>
<reference evidence="13 14" key="1">
    <citation type="journal article" date="2004" name="Nature">
        <title>Genome evolution in yeasts.</title>
        <authorList>
            <consortium name="Genolevures"/>
            <person name="Dujon B."/>
            <person name="Sherman D."/>
            <person name="Fischer G."/>
            <person name="Durrens P."/>
            <person name="Casaregola S."/>
            <person name="Lafontaine I."/>
            <person name="de Montigny J."/>
            <person name="Marck C."/>
            <person name="Neuveglise C."/>
            <person name="Talla E."/>
            <person name="Goffard N."/>
            <person name="Frangeul L."/>
            <person name="Aigle M."/>
            <person name="Anthouard V."/>
            <person name="Babour A."/>
            <person name="Barbe V."/>
            <person name="Barnay S."/>
            <person name="Blanchin S."/>
            <person name="Beckerich J.M."/>
            <person name="Beyne E."/>
            <person name="Bleykasten C."/>
            <person name="Boisrame A."/>
            <person name="Boyer J."/>
            <person name="Cattolico L."/>
            <person name="Confanioleri F."/>
            <person name="de Daruvar A."/>
            <person name="Despons L."/>
            <person name="Fabre E."/>
            <person name="Fairhead C."/>
            <person name="Ferry-Dumazet H."/>
            <person name="Groppi A."/>
            <person name="Hantraye F."/>
            <person name="Hennequin C."/>
            <person name="Jauniaux N."/>
            <person name="Joyet P."/>
            <person name="Kachouri R."/>
            <person name="Kerrest A."/>
            <person name="Koszul R."/>
            <person name="Lemaire M."/>
            <person name="Lesur I."/>
            <person name="Ma L."/>
            <person name="Muller H."/>
            <person name="Nicaud J.M."/>
            <person name="Nikolski M."/>
            <person name="Oztas S."/>
            <person name="Ozier-Kalogeropoulos O."/>
            <person name="Pellenz S."/>
            <person name="Potier S."/>
            <person name="Richard G.F."/>
            <person name="Straub M.L."/>
            <person name="Suleau A."/>
            <person name="Swennene D."/>
            <person name="Tekaia F."/>
            <person name="Wesolowski-Louvel M."/>
            <person name="Westhof E."/>
            <person name="Wirth B."/>
            <person name="Zeniou-Meyer M."/>
            <person name="Zivanovic I."/>
            <person name="Bolotin-Fukuhara M."/>
            <person name="Thierry A."/>
            <person name="Bouchier C."/>
            <person name="Caudron B."/>
            <person name="Scarpelli C."/>
            <person name="Gaillardin C."/>
            <person name="Weissenbach J."/>
            <person name="Wincker P."/>
            <person name="Souciet J.L."/>
        </authorList>
    </citation>
    <scope>NUCLEOTIDE SEQUENCE [LARGE SCALE GENOMIC DNA]</scope>
    <source>
        <strain evidence="14">ATCC 8585 / CBS 2359 / DSM 70799 / NBRC 1267 / NRRL Y-1140 / WM37</strain>
    </source>
</reference>
<evidence type="ECO:0000256" key="11">
    <source>
        <dbReference type="SAM" id="Phobius"/>
    </source>
</evidence>
<dbReference type="EMBL" id="CR382125">
    <property type="protein sequence ID" value="CAG99077.1"/>
    <property type="molecule type" value="Genomic_DNA"/>
</dbReference>